<feature type="region of interest" description="Disordered" evidence="1">
    <location>
        <begin position="1"/>
        <end position="25"/>
    </location>
</feature>
<dbReference type="InterPro" id="IPR021443">
    <property type="entry name" value="DUF3093"/>
</dbReference>
<evidence type="ECO:0000313" key="4">
    <source>
        <dbReference type="Proteomes" id="UP000608890"/>
    </source>
</evidence>
<dbReference type="Pfam" id="PF11292">
    <property type="entry name" value="DUF3093"/>
    <property type="match status" value="1"/>
</dbReference>
<protein>
    <recommendedName>
        <fullName evidence="5">DUF3093 domain-containing protein</fullName>
    </recommendedName>
</protein>
<organism evidence="3 4">
    <name type="scientific">Micromonospora sonchi</name>
    <dbReference type="NCBI Taxonomy" id="1763543"/>
    <lineage>
        <taxon>Bacteria</taxon>
        <taxon>Bacillati</taxon>
        <taxon>Actinomycetota</taxon>
        <taxon>Actinomycetes</taxon>
        <taxon>Micromonosporales</taxon>
        <taxon>Micromonosporaceae</taxon>
        <taxon>Micromonospora</taxon>
    </lineage>
</organism>
<keyword evidence="2" id="KW-0472">Membrane</keyword>
<keyword evidence="2" id="KW-0812">Transmembrane</keyword>
<feature type="transmembrane region" description="Helical" evidence="2">
    <location>
        <begin position="76"/>
        <end position="96"/>
    </location>
</feature>
<evidence type="ECO:0000313" key="3">
    <source>
        <dbReference type="EMBL" id="GGM34836.1"/>
    </source>
</evidence>
<dbReference type="AlphaFoldDB" id="A0A917TSA8"/>
<evidence type="ECO:0000256" key="1">
    <source>
        <dbReference type="SAM" id="MobiDB-lite"/>
    </source>
</evidence>
<name>A0A917TSA8_9ACTN</name>
<keyword evidence="2" id="KW-1133">Transmembrane helix</keyword>
<feature type="transmembrane region" description="Helical" evidence="2">
    <location>
        <begin position="102"/>
        <end position="120"/>
    </location>
</feature>
<dbReference type="EMBL" id="BMNB01000007">
    <property type="protein sequence ID" value="GGM34836.1"/>
    <property type="molecule type" value="Genomic_DNA"/>
</dbReference>
<reference evidence="3" key="2">
    <citation type="submission" date="2020-09" db="EMBL/GenBank/DDBJ databases">
        <authorList>
            <person name="Sun Q."/>
            <person name="Zhou Y."/>
        </authorList>
    </citation>
    <scope>NUCLEOTIDE SEQUENCE</scope>
    <source>
        <strain evidence="3">CGMCC 4.7312</strain>
    </source>
</reference>
<evidence type="ECO:0000256" key="2">
    <source>
        <dbReference type="SAM" id="Phobius"/>
    </source>
</evidence>
<dbReference type="Proteomes" id="UP000608890">
    <property type="component" value="Unassembled WGS sequence"/>
</dbReference>
<proteinExistence type="predicted"/>
<comment type="caution">
    <text evidence="3">The sequence shown here is derived from an EMBL/GenBank/DDBJ whole genome shotgun (WGS) entry which is preliminary data.</text>
</comment>
<evidence type="ECO:0008006" key="5">
    <source>
        <dbReference type="Google" id="ProtNLM"/>
    </source>
</evidence>
<reference evidence="3" key="1">
    <citation type="journal article" date="2014" name="Int. J. Syst. Evol. Microbiol.">
        <title>Complete genome sequence of Corynebacterium casei LMG S-19264T (=DSM 44701T), isolated from a smear-ripened cheese.</title>
        <authorList>
            <consortium name="US DOE Joint Genome Institute (JGI-PGF)"/>
            <person name="Walter F."/>
            <person name="Albersmeier A."/>
            <person name="Kalinowski J."/>
            <person name="Ruckert C."/>
        </authorList>
    </citation>
    <scope>NUCLEOTIDE SEQUENCE</scope>
    <source>
        <strain evidence="3">CGMCC 4.7312</strain>
    </source>
</reference>
<keyword evidence="4" id="KW-1185">Reference proteome</keyword>
<gene>
    <name evidence="3" type="ORF">GCM10011608_19170</name>
</gene>
<accession>A0A917TSA8</accession>
<sequence length="215" mass="22988">MGVRRQRQLGVEPPDRHGHQVGHGFPSFVRSAGGDPAILPGTRVSPRRTLARVSQSPSASPTTASGAYAERLRLPWWLWLAGLATAALVAAEVWMGGIGVRAWLPFAVLLPAAIGALVWLGRIRVAVSDGELRVDDARLPVRFVADAIPLDADGRREVLGVGADPLAFVVQRPWISGAVQVVLDDPADPTPFWVVSSRRPVELAEAILAARQATN</sequence>